<dbReference type="InterPro" id="IPR043012">
    <property type="entry name" value="Bunya_nucleocap_N"/>
</dbReference>
<dbReference type="Gene3D" id="1.10.472.180">
    <property type="entry name" value="Bunyavirus nucleocapsid (N) protein, C-terminal domain"/>
    <property type="match status" value="1"/>
</dbReference>
<evidence type="ECO:0000256" key="3">
    <source>
        <dbReference type="ARBA" id="ARBA00014389"/>
    </source>
</evidence>
<sequence length="255" mass="29021">MATPKKTIKASKAPAFELPPLVKEEDDIDFIFSAGDDGLNPFNPAQAYNKFMSDHSQSMTIQNMNTFLVKAKQAKEMMRGRNKSEMTFTFGTWTLTLKNNHHPAHRNDRVTQDDLTINRVSGFIAYTVYRMYQDPKNKDMLHAGIVNPIAESKGVTWSDGPRVYLSFLPGSEMFMLEFGFFPLAVGLARCHKENMDIEYLRKPMRQVLSDGTKPASWLGEKIADIKKAHKVCMSLKFAKTGFNEAMQKFLSEFEL</sequence>
<proteinExistence type="inferred from homology"/>
<dbReference type="EMBL" id="MH018034">
    <property type="protein sequence ID" value="QBH98894.1"/>
    <property type="molecule type" value="Viral_cRNA"/>
</dbReference>
<dbReference type="Pfam" id="PF00952">
    <property type="entry name" value="Bunya_nucleocap"/>
    <property type="match status" value="1"/>
</dbReference>
<evidence type="ECO:0000256" key="4">
    <source>
        <dbReference type="ARBA" id="ARBA00022844"/>
    </source>
</evidence>
<dbReference type="Proteomes" id="UP001158194">
    <property type="component" value="Genome"/>
</dbReference>
<evidence type="ECO:0000313" key="10">
    <source>
        <dbReference type="Proteomes" id="UP001158194"/>
    </source>
</evidence>
<evidence type="ECO:0000256" key="6">
    <source>
        <dbReference type="ARBA" id="ARBA00023086"/>
    </source>
</evidence>
<dbReference type="InterPro" id="IPR001784">
    <property type="entry name" value="Bunya_nucleocap"/>
</dbReference>
<dbReference type="GO" id="GO:0003723">
    <property type="term" value="F:RNA binding"/>
    <property type="evidence" value="ECO:0007669"/>
    <property type="project" value="UniProtKB-KW"/>
</dbReference>
<keyword evidence="5" id="KW-0694">RNA-binding</keyword>
<evidence type="ECO:0000256" key="1">
    <source>
        <dbReference type="ARBA" id="ARBA00004328"/>
    </source>
</evidence>
<comment type="similarity">
    <text evidence="2">Belongs to the orthobunyavirus nucleocapsid protein family.</text>
</comment>
<evidence type="ECO:0000256" key="2">
    <source>
        <dbReference type="ARBA" id="ARBA00006516"/>
    </source>
</evidence>
<reference evidence="9" key="1">
    <citation type="journal article" date="2019" name="Sci. Rep.">
        <title>Identification and genetic characterization of a novel Orthobunyavirus species by a straightforward high-throughput sequencing-based approach.</title>
        <authorList>
            <person name="Shifman O."/>
            <person name="Cohen-Gihon I."/>
            <person name="Beth-Din A."/>
            <person name="Zvi A."/>
            <person name="Laskar O."/>
            <person name="Paran N."/>
            <person name="Epstein E."/>
            <person name="Stein D."/>
            <person name="Dorozko M."/>
            <person name="Wolf D."/>
            <person name="Yitzhaki S."/>
            <person name="Shapira S.C."/>
            <person name="Melamed S."/>
            <person name="Israeli O."/>
        </authorList>
    </citation>
    <scope>NUCLEOTIDE SEQUENCE</scope>
    <source>
        <strain evidence="9">H234A</strain>
    </source>
</reference>
<dbReference type="GO" id="GO:0019013">
    <property type="term" value="C:viral nucleocapsid"/>
    <property type="evidence" value="ECO:0007669"/>
    <property type="project" value="UniProtKB-KW"/>
</dbReference>
<name>A0A481U7V2_9VIRU</name>
<evidence type="ECO:0000256" key="7">
    <source>
        <dbReference type="ARBA" id="ARBA00023274"/>
    </source>
</evidence>
<dbReference type="KEGG" id="vg:80554619"/>
<comment type="subcellular location">
    <subcellularLocation>
        <location evidence="1">Virion</location>
    </subcellularLocation>
</comment>
<keyword evidence="10" id="KW-1185">Reference proteome</keyword>
<organism evidence="9 10">
    <name type="scientific">Ness Ziona virus</name>
    <dbReference type="NCBI Taxonomy" id="2544873"/>
    <lineage>
        <taxon>Viruses</taxon>
        <taxon>Riboviria</taxon>
        <taxon>Orthornavirae</taxon>
        <taxon>Negarnaviricota</taxon>
        <taxon>Polyploviricotina</taxon>
        <taxon>Bunyaviricetes</taxon>
        <taxon>Elliovirales</taxon>
        <taxon>Peribunyaviridae</taxon>
        <taxon>Orthobunyavirus</taxon>
        <taxon>Orthobunyavirus nesszionaense</taxon>
    </lineage>
</organism>
<dbReference type="GO" id="GO:1990904">
    <property type="term" value="C:ribonucleoprotein complex"/>
    <property type="evidence" value="ECO:0007669"/>
    <property type="project" value="UniProtKB-KW"/>
</dbReference>
<accession>A0A481U7V2</accession>
<dbReference type="InterPro" id="IPR043011">
    <property type="entry name" value="Bunya_nucleocap_C"/>
</dbReference>
<dbReference type="GeneID" id="80554619"/>
<dbReference type="Gene3D" id="1.20.142.20">
    <property type="match status" value="1"/>
</dbReference>
<evidence type="ECO:0000256" key="8">
    <source>
        <dbReference type="ARBA" id="ARBA00033344"/>
    </source>
</evidence>
<keyword evidence="6" id="KW-0543">Viral nucleoprotein</keyword>
<dbReference type="RefSeq" id="YP_010840910.1">
    <property type="nucleotide sequence ID" value="NC_079118.1"/>
</dbReference>
<keyword evidence="4" id="KW-0946">Virion</keyword>
<protein>
    <recommendedName>
        <fullName evidence="3">Nucleoprotein</fullName>
    </recommendedName>
    <alternativeName>
        <fullName evidence="8">Nucleocapsid protein</fullName>
    </alternativeName>
</protein>
<evidence type="ECO:0000256" key="5">
    <source>
        <dbReference type="ARBA" id="ARBA00022884"/>
    </source>
</evidence>
<keyword evidence="7" id="KW-0687">Ribonucleoprotein</keyword>
<evidence type="ECO:0000313" key="9">
    <source>
        <dbReference type="EMBL" id="QBH98894.1"/>
    </source>
</evidence>